<evidence type="ECO:0000313" key="2">
    <source>
        <dbReference type="Proteomes" id="UP000191901"/>
    </source>
</evidence>
<gene>
    <name evidence="1" type="ORF">XM38_002250</name>
</gene>
<sequence>MAALASRYPRPALEQVAETESTAVLTLAALAPQQRSARLQAMAQAPPSLNQYRARYLLAVDLVAQGKALQALEWLQELEQGYPVLAPYVLQTRAQDPNGGRSI</sequence>
<dbReference type="RefSeq" id="WP_225889137.1">
    <property type="nucleotide sequence ID" value="NZ_CP021983.2"/>
</dbReference>
<reference evidence="1 2" key="1">
    <citation type="journal article" date="2016" name="Biochim. Biophys. Acta">
        <title>Characterization of red-shifted phycobilisomes isolated from the chlorophyll f-containing cyanobacterium Halomicronema hongdechloris.</title>
        <authorList>
            <person name="Li Y."/>
            <person name="Lin Y."/>
            <person name="Garvey C.J."/>
            <person name="Birch D."/>
            <person name="Corkery R.W."/>
            <person name="Loughlin P.C."/>
            <person name="Scheer H."/>
            <person name="Willows R.D."/>
            <person name="Chen M."/>
        </authorList>
    </citation>
    <scope>NUCLEOTIDE SEQUENCE [LARGE SCALE GENOMIC DNA]</scope>
    <source>
        <strain evidence="1 2">C2206</strain>
    </source>
</reference>
<dbReference type="EMBL" id="CP021983">
    <property type="protein sequence ID" value="ASC69298.1"/>
    <property type="molecule type" value="Genomic_DNA"/>
</dbReference>
<evidence type="ECO:0000313" key="1">
    <source>
        <dbReference type="EMBL" id="ASC69298.1"/>
    </source>
</evidence>
<name>A0A1Z3HG93_9CYAN</name>
<dbReference type="AlphaFoldDB" id="A0A1Z3HG93"/>
<dbReference type="Proteomes" id="UP000191901">
    <property type="component" value="Chromosome"/>
</dbReference>
<proteinExistence type="predicted"/>
<protein>
    <submittedName>
        <fullName evidence="1">Uncharacterized protein</fullName>
    </submittedName>
</protein>
<organism evidence="1 2">
    <name type="scientific">Halomicronema hongdechloris C2206</name>
    <dbReference type="NCBI Taxonomy" id="1641165"/>
    <lineage>
        <taxon>Bacteria</taxon>
        <taxon>Bacillati</taxon>
        <taxon>Cyanobacteriota</taxon>
        <taxon>Cyanophyceae</taxon>
        <taxon>Nodosilineales</taxon>
        <taxon>Nodosilineaceae</taxon>
        <taxon>Halomicronema</taxon>
    </lineage>
</organism>
<dbReference type="KEGG" id="hhg:XM38_002250"/>
<accession>A0A1Z3HG93</accession>
<keyword evidence="2" id="KW-1185">Reference proteome</keyword>